<evidence type="ECO:0000313" key="3">
    <source>
        <dbReference type="Proteomes" id="UP000317093"/>
    </source>
</evidence>
<accession>A0A518B1W6</accession>
<dbReference type="KEGG" id="knv:Pan216_18110"/>
<reference evidence="2 3" key="1">
    <citation type="submission" date="2019-02" db="EMBL/GenBank/DDBJ databases">
        <title>Deep-cultivation of Planctomycetes and their phenomic and genomic characterization uncovers novel biology.</title>
        <authorList>
            <person name="Wiegand S."/>
            <person name="Jogler M."/>
            <person name="Boedeker C."/>
            <person name="Pinto D."/>
            <person name="Vollmers J."/>
            <person name="Rivas-Marin E."/>
            <person name="Kohn T."/>
            <person name="Peeters S.H."/>
            <person name="Heuer A."/>
            <person name="Rast P."/>
            <person name="Oberbeckmann S."/>
            <person name="Bunk B."/>
            <person name="Jeske O."/>
            <person name="Meyerdierks A."/>
            <person name="Storesund J.E."/>
            <person name="Kallscheuer N."/>
            <person name="Luecker S."/>
            <person name="Lage O.M."/>
            <person name="Pohl T."/>
            <person name="Merkel B.J."/>
            <person name="Hornburger P."/>
            <person name="Mueller R.-W."/>
            <person name="Bruemmer F."/>
            <person name="Labrenz M."/>
            <person name="Spormann A.M."/>
            <person name="Op den Camp H."/>
            <person name="Overmann J."/>
            <person name="Amann R."/>
            <person name="Jetten M.S.M."/>
            <person name="Mascher T."/>
            <person name="Medema M.H."/>
            <person name="Devos D.P."/>
            <person name="Kaster A.-K."/>
            <person name="Ovreas L."/>
            <person name="Rohde M."/>
            <person name="Galperin M.Y."/>
            <person name="Jogler C."/>
        </authorList>
    </citation>
    <scope>NUCLEOTIDE SEQUENCE [LARGE SCALE GENOMIC DNA]</scope>
    <source>
        <strain evidence="2 3">Pan216</strain>
    </source>
</reference>
<proteinExistence type="predicted"/>
<keyword evidence="3" id="KW-1185">Reference proteome</keyword>
<name>A0A518B1W6_9BACT</name>
<dbReference type="OrthoDB" id="252502at2"/>
<gene>
    <name evidence="2" type="ORF">Pan216_18110</name>
</gene>
<dbReference type="InterPro" id="IPR001943">
    <property type="entry name" value="UVR_dom"/>
</dbReference>
<sequence>MSSDISAILNSWPVEDPAVRVIQGVDGRPKIQRRLPLGLLQFELEGRPDGVRPSGFDSYFDYLKHMAQGAGEEFQLGHDECQSLAAEALLYYQRRLCFFELGNYKRAASDAERNLEVFAFARSYASDEDDARLLDQYRGFVIYHRARAESLDSIEQQDFGAAVESIVRGRVEIEEFYREYGLSDQIGDSDEIQQLEALRQRIEELRPRDRREQLEEKLNDAIRREQYELAAEIRDQIRLLGQ</sequence>
<dbReference type="AlphaFoldDB" id="A0A518B1W6"/>
<dbReference type="EMBL" id="CP036279">
    <property type="protein sequence ID" value="QDU60958.1"/>
    <property type="molecule type" value="Genomic_DNA"/>
</dbReference>
<feature type="domain" description="UVR" evidence="1">
    <location>
        <begin position="208"/>
        <end position="242"/>
    </location>
</feature>
<dbReference type="RefSeq" id="WP_145257593.1">
    <property type="nucleotide sequence ID" value="NZ_CP036279.1"/>
</dbReference>
<evidence type="ECO:0000259" key="1">
    <source>
        <dbReference type="PROSITE" id="PS50151"/>
    </source>
</evidence>
<dbReference type="Proteomes" id="UP000317093">
    <property type="component" value="Chromosome"/>
</dbReference>
<dbReference type="PROSITE" id="PS50151">
    <property type="entry name" value="UVR"/>
    <property type="match status" value="1"/>
</dbReference>
<dbReference type="Pfam" id="PF02151">
    <property type="entry name" value="UVR"/>
    <property type="match status" value="1"/>
</dbReference>
<protein>
    <submittedName>
        <fullName evidence="2">UvrB/uvrC motif protein</fullName>
    </submittedName>
</protein>
<organism evidence="2 3">
    <name type="scientific">Kolteria novifilia</name>
    <dbReference type="NCBI Taxonomy" id="2527975"/>
    <lineage>
        <taxon>Bacteria</taxon>
        <taxon>Pseudomonadati</taxon>
        <taxon>Planctomycetota</taxon>
        <taxon>Planctomycetia</taxon>
        <taxon>Kolteriales</taxon>
        <taxon>Kolteriaceae</taxon>
        <taxon>Kolteria</taxon>
    </lineage>
</organism>
<evidence type="ECO:0000313" key="2">
    <source>
        <dbReference type="EMBL" id="QDU60958.1"/>
    </source>
</evidence>